<dbReference type="Proteomes" id="UP000807342">
    <property type="component" value="Unassembled WGS sequence"/>
</dbReference>
<protein>
    <submittedName>
        <fullName evidence="2">Uncharacterized protein</fullName>
    </submittedName>
</protein>
<gene>
    <name evidence="2" type="ORF">P691DRAFT_72149</name>
</gene>
<comment type="caution">
    <text evidence="2">The sequence shown here is derived from an EMBL/GenBank/DDBJ whole genome shotgun (WGS) entry which is preliminary data.</text>
</comment>
<accession>A0A9P5WYM7</accession>
<keyword evidence="1" id="KW-0812">Transmembrane</keyword>
<reference evidence="2" key="1">
    <citation type="submission" date="2020-11" db="EMBL/GenBank/DDBJ databases">
        <authorList>
            <consortium name="DOE Joint Genome Institute"/>
            <person name="Ahrendt S."/>
            <person name="Riley R."/>
            <person name="Andreopoulos W."/>
            <person name="Labutti K."/>
            <person name="Pangilinan J."/>
            <person name="Ruiz-Duenas F.J."/>
            <person name="Barrasa J.M."/>
            <person name="Sanchez-Garcia M."/>
            <person name="Camarero S."/>
            <person name="Miyauchi S."/>
            <person name="Serrano A."/>
            <person name="Linde D."/>
            <person name="Babiker R."/>
            <person name="Drula E."/>
            <person name="Ayuso-Fernandez I."/>
            <person name="Pacheco R."/>
            <person name="Padilla G."/>
            <person name="Ferreira P."/>
            <person name="Barriuso J."/>
            <person name="Kellner H."/>
            <person name="Castanera R."/>
            <person name="Alfaro M."/>
            <person name="Ramirez L."/>
            <person name="Pisabarro A.G."/>
            <person name="Kuo A."/>
            <person name="Tritt A."/>
            <person name="Lipzen A."/>
            <person name="He G."/>
            <person name="Yan M."/>
            <person name="Ng V."/>
            <person name="Cullen D."/>
            <person name="Martin F."/>
            <person name="Rosso M.-N."/>
            <person name="Henrissat B."/>
            <person name="Hibbett D."/>
            <person name="Martinez A.T."/>
            <person name="Grigoriev I.V."/>
        </authorList>
    </citation>
    <scope>NUCLEOTIDE SEQUENCE</scope>
    <source>
        <strain evidence="2">MF-IS2</strain>
    </source>
</reference>
<feature type="transmembrane region" description="Helical" evidence="1">
    <location>
        <begin position="21"/>
        <end position="48"/>
    </location>
</feature>
<evidence type="ECO:0000256" key="1">
    <source>
        <dbReference type="SAM" id="Phobius"/>
    </source>
</evidence>
<dbReference type="EMBL" id="MU152291">
    <property type="protein sequence ID" value="KAF9440745.1"/>
    <property type="molecule type" value="Genomic_DNA"/>
</dbReference>
<dbReference type="AlphaFoldDB" id="A0A9P5WYM7"/>
<keyword evidence="1" id="KW-1133">Transmembrane helix</keyword>
<keyword evidence="3" id="KW-1185">Reference proteome</keyword>
<proteinExistence type="predicted"/>
<organism evidence="2 3">
    <name type="scientific">Macrolepiota fuliginosa MF-IS2</name>
    <dbReference type="NCBI Taxonomy" id="1400762"/>
    <lineage>
        <taxon>Eukaryota</taxon>
        <taxon>Fungi</taxon>
        <taxon>Dikarya</taxon>
        <taxon>Basidiomycota</taxon>
        <taxon>Agaricomycotina</taxon>
        <taxon>Agaricomycetes</taxon>
        <taxon>Agaricomycetidae</taxon>
        <taxon>Agaricales</taxon>
        <taxon>Agaricineae</taxon>
        <taxon>Agaricaceae</taxon>
        <taxon>Macrolepiota</taxon>
    </lineage>
</organism>
<sequence>MIITTSYPTKPHSPSSYSTSVGLLLLGGGVVVMAVAVVAANGVSVAFFGTDKVNAEEADVDA</sequence>
<keyword evidence="1" id="KW-0472">Membrane</keyword>
<name>A0A9P5WYM7_9AGAR</name>
<evidence type="ECO:0000313" key="2">
    <source>
        <dbReference type="EMBL" id="KAF9440745.1"/>
    </source>
</evidence>
<evidence type="ECO:0000313" key="3">
    <source>
        <dbReference type="Proteomes" id="UP000807342"/>
    </source>
</evidence>